<dbReference type="InterPro" id="IPR050570">
    <property type="entry name" value="Cell_wall_metabolism_enzyme"/>
</dbReference>
<accession>A0A644WJ01</accession>
<dbReference type="InterPro" id="IPR011055">
    <property type="entry name" value="Dup_hybrid_motif"/>
</dbReference>
<dbReference type="InterPro" id="IPR018392">
    <property type="entry name" value="LysM"/>
</dbReference>
<feature type="region of interest" description="Disordered" evidence="1">
    <location>
        <begin position="194"/>
        <end position="231"/>
    </location>
</feature>
<dbReference type="AlphaFoldDB" id="A0A644WJ01"/>
<feature type="domain" description="LysM" evidence="2">
    <location>
        <begin position="24"/>
        <end position="69"/>
    </location>
</feature>
<protein>
    <recommendedName>
        <fullName evidence="2">LysM domain-containing protein</fullName>
    </recommendedName>
</protein>
<dbReference type="PANTHER" id="PTHR21666:SF270">
    <property type="entry name" value="MUREIN HYDROLASE ACTIVATOR ENVC"/>
    <property type="match status" value="1"/>
</dbReference>
<dbReference type="Pfam" id="PF01476">
    <property type="entry name" value="LysM"/>
    <property type="match status" value="2"/>
</dbReference>
<organism evidence="3">
    <name type="scientific">bioreactor metagenome</name>
    <dbReference type="NCBI Taxonomy" id="1076179"/>
    <lineage>
        <taxon>unclassified sequences</taxon>
        <taxon>metagenomes</taxon>
        <taxon>ecological metagenomes</taxon>
    </lineage>
</organism>
<dbReference type="CDD" id="cd12797">
    <property type="entry name" value="M23_peptidase"/>
    <property type="match status" value="1"/>
</dbReference>
<evidence type="ECO:0000313" key="3">
    <source>
        <dbReference type="EMBL" id="MPM03501.1"/>
    </source>
</evidence>
<evidence type="ECO:0000259" key="2">
    <source>
        <dbReference type="PROSITE" id="PS51782"/>
    </source>
</evidence>
<dbReference type="Pfam" id="PF01551">
    <property type="entry name" value="Peptidase_M23"/>
    <property type="match status" value="1"/>
</dbReference>
<proteinExistence type="predicted"/>
<dbReference type="PROSITE" id="PS51782">
    <property type="entry name" value="LYSM"/>
    <property type="match status" value="2"/>
</dbReference>
<dbReference type="InterPro" id="IPR016047">
    <property type="entry name" value="M23ase_b-sheet_dom"/>
</dbReference>
<dbReference type="GO" id="GO:0004222">
    <property type="term" value="F:metalloendopeptidase activity"/>
    <property type="evidence" value="ECO:0007669"/>
    <property type="project" value="TreeGrafter"/>
</dbReference>
<dbReference type="CDD" id="cd00118">
    <property type="entry name" value="LysM"/>
    <property type="match status" value="2"/>
</dbReference>
<dbReference type="SUPFAM" id="SSF54106">
    <property type="entry name" value="LysM domain"/>
    <property type="match status" value="1"/>
</dbReference>
<dbReference type="Gene3D" id="2.70.70.10">
    <property type="entry name" value="Glucose Permease (Domain IIA)"/>
    <property type="match status" value="1"/>
</dbReference>
<feature type="compositionally biased region" description="Basic and acidic residues" evidence="1">
    <location>
        <begin position="194"/>
        <end position="206"/>
    </location>
</feature>
<reference evidence="3" key="1">
    <citation type="submission" date="2019-08" db="EMBL/GenBank/DDBJ databases">
        <authorList>
            <person name="Kucharzyk K."/>
            <person name="Murdoch R.W."/>
            <person name="Higgins S."/>
            <person name="Loffler F."/>
        </authorList>
    </citation>
    <scope>NUCLEOTIDE SEQUENCE</scope>
</reference>
<dbReference type="EMBL" id="VSSQ01000958">
    <property type="protein sequence ID" value="MPM03501.1"/>
    <property type="molecule type" value="Genomic_DNA"/>
</dbReference>
<feature type="domain" description="LysM" evidence="2">
    <location>
        <begin position="144"/>
        <end position="188"/>
    </location>
</feature>
<sequence length="334" mass="34501">MKLLLLVLILLSAPETGCADQPFFVHAVAAGETLAAIAGRYGAAPGDVASANGLAGEEKLPPAGTVMLIPGSPEHVLSTLYEAKRRGLGGWPKPRGGGEFLEPLALPSSGGQQNESTPPPPTERNMAEVPVKAGETARGEPQGRTYTVRAGDTLYRIAKNGGISLADLMKANGLNEGSVIRAGDVLALPQAKAGAEKSRAAERKEAPPSSAKETSFHPRWPLRTGTGASRTARGSGLFEAAVPGTAVYAPAPGTVLHSGWMKEYGNAVFIRHGDEFATFCGGLGTFYVKPGQSVTSETKIGLVGEGTGPGLTFHLLRNGKTVDPALFLGTSAEP</sequence>
<dbReference type="SMART" id="SM00257">
    <property type="entry name" value="LysM"/>
    <property type="match status" value="2"/>
</dbReference>
<feature type="region of interest" description="Disordered" evidence="1">
    <location>
        <begin position="91"/>
        <end position="126"/>
    </location>
</feature>
<name>A0A644WJ01_9ZZZZ</name>
<dbReference type="InterPro" id="IPR036779">
    <property type="entry name" value="LysM_dom_sf"/>
</dbReference>
<comment type="caution">
    <text evidence="3">The sequence shown here is derived from an EMBL/GenBank/DDBJ whole genome shotgun (WGS) entry which is preliminary data.</text>
</comment>
<gene>
    <name evidence="3" type="ORF">SDC9_49768</name>
</gene>
<dbReference type="Gene3D" id="3.10.350.10">
    <property type="entry name" value="LysM domain"/>
    <property type="match status" value="2"/>
</dbReference>
<dbReference type="PANTHER" id="PTHR21666">
    <property type="entry name" value="PEPTIDASE-RELATED"/>
    <property type="match status" value="1"/>
</dbReference>
<dbReference type="SUPFAM" id="SSF51261">
    <property type="entry name" value="Duplicated hybrid motif"/>
    <property type="match status" value="1"/>
</dbReference>
<evidence type="ECO:0000256" key="1">
    <source>
        <dbReference type="SAM" id="MobiDB-lite"/>
    </source>
</evidence>